<dbReference type="Proteomes" id="UP000037510">
    <property type="component" value="Unassembled WGS sequence"/>
</dbReference>
<keyword evidence="5" id="KW-1185">Reference proteome</keyword>
<keyword evidence="2" id="KW-0812">Transmembrane</keyword>
<reference evidence="4 5" key="1">
    <citation type="journal article" date="2015" name="Genome Biol. Evol.">
        <title>The genome of winter moth (Operophtera brumata) provides a genomic perspective on sexual dimorphism and phenology.</title>
        <authorList>
            <person name="Derks M.F."/>
            <person name="Smit S."/>
            <person name="Salis L."/>
            <person name="Schijlen E."/>
            <person name="Bossers A."/>
            <person name="Mateman C."/>
            <person name="Pijl A.S."/>
            <person name="de Ridder D."/>
            <person name="Groenen M.A."/>
            <person name="Visser M.E."/>
            <person name="Megens H.J."/>
        </authorList>
    </citation>
    <scope>NUCLEOTIDE SEQUENCE [LARGE SCALE GENOMIC DNA]</scope>
    <source>
        <strain evidence="4">WM2013NL</strain>
        <tissue evidence="4">Head and thorax</tissue>
    </source>
</reference>
<name>A0A0L7LRB0_OPEBR</name>
<protein>
    <submittedName>
        <fullName evidence="4">Putative multiple pdz domain protein</fullName>
    </submittedName>
</protein>
<gene>
    <name evidence="4" type="ORF">OBRU01_00226</name>
</gene>
<feature type="compositionally biased region" description="Acidic residues" evidence="1">
    <location>
        <begin position="166"/>
        <end position="176"/>
    </location>
</feature>
<evidence type="ECO:0000256" key="1">
    <source>
        <dbReference type="SAM" id="MobiDB-lite"/>
    </source>
</evidence>
<dbReference type="AlphaFoldDB" id="A0A0L7LRB0"/>
<comment type="caution">
    <text evidence="4">The sequence shown here is derived from an EMBL/GenBank/DDBJ whole genome shotgun (WGS) entry which is preliminary data.</text>
</comment>
<dbReference type="InterPro" id="IPR036034">
    <property type="entry name" value="PDZ_sf"/>
</dbReference>
<evidence type="ECO:0000256" key="2">
    <source>
        <dbReference type="SAM" id="Phobius"/>
    </source>
</evidence>
<keyword evidence="2" id="KW-0472">Membrane</keyword>
<organism evidence="4 5">
    <name type="scientific">Operophtera brumata</name>
    <name type="common">Winter moth</name>
    <name type="synonym">Phalaena brumata</name>
    <dbReference type="NCBI Taxonomy" id="104452"/>
    <lineage>
        <taxon>Eukaryota</taxon>
        <taxon>Metazoa</taxon>
        <taxon>Ecdysozoa</taxon>
        <taxon>Arthropoda</taxon>
        <taxon>Hexapoda</taxon>
        <taxon>Insecta</taxon>
        <taxon>Pterygota</taxon>
        <taxon>Neoptera</taxon>
        <taxon>Endopterygota</taxon>
        <taxon>Lepidoptera</taxon>
        <taxon>Glossata</taxon>
        <taxon>Ditrysia</taxon>
        <taxon>Geometroidea</taxon>
        <taxon>Geometridae</taxon>
        <taxon>Larentiinae</taxon>
        <taxon>Operophtera</taxon>
    </lineage>
</organism>
<dbReference type="EMBL" id="JTDY01000258">
    <property type="protein sequence ID" value="KOB78033.1"/>
    <property type="molecule type" value="Genomic_DNA"/>
</dbReference>
<proteinExistence type="predicted"/>
<evidence type="ECO:0000313" key="4">
    <source>
        <dbReference type="EMBL" id="KOB78033.1"/>
    </source>
</evidence>
<sequence length="242" mass="26403">MTVTVDSEHRGDTLVAQRWGPARRVTIQRSPGAPLGVSIVGGKVDIISNRDGEEGEEKAIFGIFIKNTGDRILEVDGACVRTAPHERCVQLIKAAGDVVTLTNTDSSEIEASSPPQSPAASKKSPTKSITKSITKSPVKTPSKSPVSTAEKTPQHEITITVTSEPDVVDPDEEANPEETKPIDRASAGAIKRSKEEKDADPEEEDPFGYTTSKWKDTLFTCVNFVFYFVHVYFYACLIDHNR</sequence>
<feature type="region of interest" description="Disordered" evidence="1">
    <location>
        <begin position="105"/>
        <end position="206"/>
    </location>
</feature>
<keyword evidence="2" id="KW-1133">Transmembrane helix</keyword>
<feature type="compositionally biased region" description="Polar residues" evidence="1">
    <location>
        <begin position="149"/>
        <end position="163"/>
    </location>
</feature>
<evidence type="ECO:0000259" key="3">
    <source>
        <dbReference type="PROSITE" id="PS50106"/>
    </source>
</evidence>
<accession>A0A0L7LRB0</accession>
<dbReference type="SUPFAM" id="SSF50156">
    <property type="entry name" value="PDZ domain-like"/>
    <property type="match status" value="1"/>
</dbReference>
<dbReference type="Pfam" id="PF00595">
    <property type="entry name" value="PDZ"/>
    <property type="match status" value="1"/>
</dbReference>
<dbReference type="Gene3D" id="2.30.42.10">
    <property type="match status" value="1"/>
</dbReference>
<feature type="domain" description="PDZ" evidence="3">
    <location>
        <begin position="24"/>
        <end position="107"/>
    </location>
</feature>
<feature type="transmembrane region" description="Helical" evidence="2">
    <location>
        <begin position="217"/>
        <end position="237"/>
    </location>
</feature>
<dbReference type="PROSITE" id="PS50106">
    <property type="entry name" value="PDZ"/>
    <property type="match status" value="1"/>
</dbReference>
<dbReference type="STRING" id="104452.A0A0L7LRB0"/>
<evidence type="ECO:0000313" key="5">
    <source>
        <dbReference type="Proteomes" id="UP000037510"/>
    </source>
</evidence>
<feature type="compositionally biased region" description="Low complexity" evidence="1">
    <location>
        <begin position="109"/>
        <end position="148"/>
    </location>
</feature>
<dbReference type="InterPro" id="IPR001478">
    <property type="entry name" value="PDZ"/>
</dbReference>